<keyword evidence="2" id="KW-0472">Membrane</keyword>
<keyword evidence="2" id="KW-0812">Transmembrane</keyword>
<dbReference type="EMBL" id="JBFOCI010000002">
    <property type="protein sequence ID" value="MEW9805759.1"/>
    <property type="molecule type" value="Genomic_DNA"/>
</dbReference>
<comment type="caution">
    <text evidence="3">The sequence shown here is derived from an EMBL/GenBank/DDBJ whole genome shotgun (WGS) entry which is preliminary data.</text>
</comment>
<accession>A0ABV3QXI0</accession>
<organism evidence="3 4">
    <name type="scientific">Mesorhizobium marinum</name>
    <dbReference type="NCBI Taxonomy" id="3228790"/>
    <lineage>
        <taxon>Bacteria</taxon>
        <taxon>Pseudomonadati</taxon>
        <taxon>Pseudomonadota</taxon>
        <taxon>Alphaproteobacteria</taxon>
        <taxon>Hyphomicrobiales</taxon>
        <taxon>Phyllobacteriaceae</taxon>
        <taxon>Mesorhizobium</taxon>
    </lineage>
</organism>
<evidence type="ECO:0000313" key="4">
    <source>
        <dbReference type="Proteomes" id="UP001556196"/>
    </source>
</evidence>
<evidence type="ECO:0000256" key="2">
    <source>
        <dbReference type="SAM" id="Phobius"/>
    </source>
</evidence>
<keyword evidence="4" id="KW-1185">Reference proteome</keyword>
<keyword evidence="1" id="KW-0175">Coiled coil</keyword>
<sequence>MATAATGKADEGAKDAAELEADIKQLKAEIEKLAKLMAATGEHGYGTAKRAAAFGAEQLRAQGEAKMEELRANARDVEQQVLAHVREKPITSLAIAAGVGFLFALLARR</sequence>
<name>A0ABV3QXI0_9HYPH</name>
<evidence type="ECO:0000256" key="1">
    <source>
        <dbReference type="SAM" id="Coils"/>
    </source>
</evidence>
<keyword evidence="2" id="KW-1133">Transmembrane helix</keyword>
<dbReference type="Proteomes" id="UP001556196">
    <property type="component" value="Unassembled WGS sequence"/>
</dbReference>
<protein>
    <submittedName>
        <fullName evidence="3">YqjD family protein</fullName>
    </submittedName>
</protein>
<proteinExistence type="predicted"/>
<feature type="transmembrane region" description="Helical" evidence="2">
    <location>
        <begin position="90"/>
        <end position="107"/>
    </location>
</feature>
<evidence type="ECO:0000313" key="3">
    <source>
        <dbReference type="EMBL" id="MEW9805759.1"/>
    </source>
</evidence>
<dbReference type="RefSeq" id="WP_367722847.1">
    <property type="nucleotide sequence ID" value="NZ_JBFOCH010000002.1"/>
</dbReference>
<reference evidence="3 4" key="1">
    <citation type="submission" date="2024-06" db="EMBL/GenBank/DDBJ databases">
        <authorList>
            <person name="Tuo L."/>
        </authorList>
    </citation>
    <scope>NUCLEOTIDE SEQUENCE [LARGE SCALE GENOMIC DNA]</scope>
    <source>
        <strain evidence="3 4">ZMM04-5</strain>
    </source>
</reference>
<gene>
    <name evidence="3" type="ORF">ABUE31_07180</name>
</gene>
<feature type="coiled-coil region" evidence="1">
    <location>
        <begin position="9"/>
        <end position="87"/>
    </location>
</feature>